<dbReference type="SMART" id="SM00028">
    <property type="entry name" value="TPR"/>
    <property type="match status" value="6"/>
</dbReference>
<keyword evidence="4" id="KW-0677">Repeat</keyword>
<evidence type="ECO:0000256" key="7">
    <source>
        <dbReference type="PROSITE-ProRule" id="PRU00339"/>
    </source>
</evidence>
<dbReference type="Pfam" id="PF05420">
    <property type="entry name" value="BCSC_C"/>
    <property type="match status" value="1"/>
</dbReference>
<keyword evidence="5 7" id="KW-0802">TPR repeat</keyword>
<feature type="chain" id="PRO_5046117240" evidence="8">
    <location>
        <begin position="23"/>
        <end position="1278"/>
    </location>
</feature>
<comment type="pathway">
    <text evidence="2">Glycan metabolism; bacterial cellulose biosynthesis.</text>
</comment>
<evidence type="ECO:0000256" key="8">
    <source>
        <dbReference type="SAM" id="SignalP"/>
    </source>
</evidence>
<dbReference type="Gene3D" id="1.25.40.10">
    <property type="entry name" value="Tetratricopeptide repeat domain"/>
    <property type="match status" value="4"/>
</dbReference>
<evidence type="ECO:0000256" key="4">
    <source>
        <dbReference type="ARBA" id="ARBA00022737"/>
    </source>
</evidence>
<organism evidence="10 11">
    <name type="scientific">Pseudoalteromonas haloplanktis</name>
    <name type="common">Alteromonas haloplanktis</name>
    <dbReference type="NCBI Taxonomy" id="228"/>
    <lineage>
        <taxon>Bacteria</taxon>
        <taxon>Pseudomonadati</taxon>
        <taxon>Pseudomonadota</taxon>
        <taxon>Gammaproteobacteria</taxon>
        <taxon>Alteromonadales</taxon>
        <taxon>Pseudoalteromonadaceae</taxon>
        <taxon>Pseudoalteromonas</taxon>
    </lineage>
</organism>
<keyword evidence="11" id="KW-1185">Reference proteome</keyword>
<dbReference type="SUPFAM" id="SSF48452">
    <property type="entry name" value="TPR-like"/>
    <property type="match status" value="2"/>
</dbReference>
<feature type="repeat" description="TPR" evidence="7">
    <location>
        <begin position="395"/>
        <end position="428"/>
    </location>
</feature>
<dbReference type="EMBL" id="JAVIFY010000003">
    <property type="protein sequence ID" value="MDQ9091175.1"/>
    <property type="molecule type" value="Genomic_DNA"/>
</dbReference>
<dbReference type="Pfam" id="PF13432">
    <property type="entry name" value="TPR_16"/>
    <property type="match status" value="2"/>
</dbReference>
<keyword evidence="3 8" id="KW-0732">Signal</keyword>
<evidence type="ECO:0000256" key="1">
    <source>
        <dbReference type="ARBA" id="ARBA00003476"/>
    </source>
</evidence>
<evidence type="ECO:0000256" key="3">
    <source>
        <dbReference type="ARBA" id="ARBA00022729"/>
    </source>
</evidence>
<evidence type="ECO:0000256" key="6">
    <source>
        <dbReference type="ARBA" id="ARBA00022916"/>
    </source>
</evidence>
<dbReference type="SUPFAM" id="SSF81901">
    <property type="entry name" value="HCP-like"/>
    <property type="match status" value="1"/>
</dbReference>
<evidence type="ECO:0000256" key="2">
    <source>
        <dbReference type="ARBA" id="ARBA00005186"/>
    </source>
</evidence>
<feature type="signal peptide" evidence="8">
    <location>
        <begin position="1"/>
        <end position="22"/>
    </location>
</feature>
<feature type="domain" description="Cellulose synthase operon C C-terminal" evidence="9">
    <location>
        <begin position="921"/>
        <end position="1258"/>
    </location>
</feature>
<gene>
    <name evidence="10" type="ORF">RC083_06165</name>
</gene>
<dbReference type="InterPro" id="IPR019734">
    <property type="entry name" value="TPR_rpt"/>
</dbReference>
<comment type="caution">
    <text evidence="10">The sequence shown here is derived from an EMBL/GenBank/DDBJ whole genome shotgun (WGS) entry which is preliminary data.</text>
</comment>
<keyword evidence="6" id="KW-0135">Cellulose biosynthesis</keyword>
<dbReference type="PROSITE" id="PS50005">
    <property type="entry name" value="TPR"/>
    <property type="match status" value="1"/>
</dbReference>
<reference evidence="10 11" key="1">
    <citation type="submission" date="2023-08" db="EMBL/GenBank/DDBJ databases">
        <title>Pseudoalteromonas haloplanktis LL1 genome.</title>
        <authorList>
            <person name="Wu S."/>
        </authorList>
    </citation>
    <scope>NUCLEOTIDE SEQUENCE [LARGE SCALE GENOMIC DNA]</scope>
    <source>
        <strain evidence="10 11">LL1</strain>
    </source>
</reference>
<proteinExistence type="predicted"/>
<name>A0ABU1BA09_PSEHA</name>
<dbReference type="RefSeq" id="WP_309038620.1">
    <property type="nucleotide sequence ID" value="NZ_JAVIFY010000003.1"/>
</dbReference>
<comment type="function">
    <text evidence="1">Required for maximal bacterial cellulose synthesis.</text>
</comment>
<evidence type="ECO:0000256" key="5">
    <source>
        <dbReference type="ARBA" id="ARBA00022803"/>
    </source>
</evidence>
<evidence type="ECO:0000259" key="9">
    <source>
        <dbReference type="Pfam" id="PF05420"/>
    </source>
</evidence>
<dbReference type="InterPro" id="IPR008410">
    <property type="entry name" value="BCSC_C"/>
</dbReference>
<evidence type="ECO:0000313" key="10">
    <source>
        <dbReference type="EMBL" id="MDQ9091175.1"/>
    </source>
</evidence>
<dbReference type="InterPro" id="IPR011990">
    <property type="entry name" value="TPR-like_helical_dom_sf"/>
</dbReference>
<protein>
    <submittedName>
        <fullName evidence="10">Cellulose synthase subunit BcsC-related outer membrane protein</fullName>
    </submittedName>
</protein>
<sequence>MPLRWRLYLLFFSLVPFSSAFSANSASDLDTHSIEWLVSQVKLGEIQQNQLLMTDSLDKLLSIAPKNILVRCAQARVYFALNQPTKARAVINQLTDIDKKQPCVAQLTLLAQSNTEYKEQIQQARLLARAGQYQAATKIYDQLFSPLYPSIEYEFEHINWIATESDRWQQALRGYQSLRTRFANVGRFELAYARHILKRNPRDKQALEIFNYYAHSNQYSVEAEFGWLNALADMPIDKKTEQAYQAYLKAFPHSSKGALQYADFQKSLKAELIKQADPAYKKWLQGAAALEKKHYAKANNLLLQALQGRPNDHDVLNSLGLLNLRQGNNSQAYSYFKKAQRNTQNIDLISVYKGLATTAKFWQYIDEAKHALTAKHFKAAQLKLDLAATLDEDPNTVSFYQGQLFQARGDYQLAMRTYQTVLKHDPLNAQVLNAMLSLTSSDNNYQRSDQFYENLTRAQQAVIAQDYKVIQSKQLRQRADELTTQGQLDAAVSLLLLAIKKTPLESWLYYDLANLYQQQGLLEHAKALYKKTLWQFPLDAELRYSHALFLRSLNDYQGALETLNFVPNNARSEEIEQLAQQLAINAKMNRLASNNNASKATVIYNLTELGAQPLTPLMQAELALQWRQINENQYAERQLNAALSRDNTLSPYWHMTYGQWLLESEDITLTKHWFVNYQLPPAAGNEQRDRWLALQAAYINKFNQGEQRISQLNALLQQHPNNAVLADALITAYIELDHRQMAIKLYQTQLQLGNTLEPQTALAVARASRELGNHELSDRIIATLVNDVSPTQTYQQQLSMTALIDYSDQHTVIPLTKALLTKSNHSQELYYQGALVAEKHQQNAYAQQWYLEAIEPYSSAKVANNPDLNYQLYTLDDDAPWYVNNAKRELARMQQQDQVYITSGVNFSSQTSTQSDASLGAGSMPIEIGFPLWQGTGIVKLDPMTISSQETRFDESFSGSRYGQGALCILDCPLNSIEPQQEGIDIGLAWFNDTWRFDIGTTPIGFLVEDIVWGIDYNGDFGNFGYSLTLNKRPLTSSVLSYAGLEDVFTNEVWGGVRATSLRFNLSHDLGLDWGFWASTDFQLLQGKNVKENQRYSLMGGAYNRYIREKNTELTLGANLLHWSYQYNLSEETFGHGGYYSPQNYIGVSLPVIYDRRVNNDFIYRLRAGISWSTTTTDDSEFFPNDPLLQQQAIVRGETTTGISPIFEGDTSSGISYNLGGSFEYRYTPHWFFGGFFSLDRADFYEPNYAQLYFRYYFKPVYSEMIFPGTPVVPYADY</sequence>
<accession>A0ABU1BA09</accession>
<evidence type="ECO:0000313" key="11">
    <source>
        <dbReference type="Proteomes" id="UP001226574"/>
    </source>
</evidence>
<dbReference type="Proteomes" id="UP001226574">
    <property type="component" value="Unassembled WGS sequence"/>
</dbReference>